<dbReference type="NCBIfam" id="TIGR00254">
    <property type="entry name" value="GGDEF"/>
    <property type="match status" value="1"/>
</dbReference>
<reference evidence="4 5" key="1">
    <citation type="submission" date="2020-08" db="EMBL/GenBank/DDBJ databases">
        <title>Genomic Encyclopedia of Type Strains, Phase IV (KMG-IV): sequencing the most valuable type-strain genomes for metagenomic binning, comparative biology and taxonomic classification.</title>
        <authorList>
            <person name="Goeker M."/>
        </authorList>
    </citation>
    <scope>NUCLEOTIDE SEQUENCE [LARGE SCALE GENOMIC DNA]</scope>
    <source>
        <strain evidence="4 5">DSM 25701</strain>
    </source>
</reference>
<evidence type="ECO:0000256" key="2">
    <source>
        <dbReference type="SAM" id="Phobius"/>
    </source>
</evidence>
<keyword evidence="2" id="KW-1133">Transmembrane helix</keyword>
<dbReference type="InterPro" id="IPR029787">
    <property type="entry name" value="Nucleotide_cyclase"/>
</dbReference>
<dbReference type="FunFam" id="3.30.70.270:FF:000001">
    <property type="entry name" value="Diguanylate cyclase domain protein"/>
    <property type="match status" value="1"/>
</dbReference>
<gene>
    <name evidence="4" type="ORF">HNQ57_001087</name>
</gene>
<dbReference type="EMBL" id="JACHHW010000003">
    <property type="protein sequence ID" value="MBB5186824.1"/>
    <property type="molecule type" value="Genomic_DNA"/>
</dbReference>
<dbReference type="InterPro" id="IPR052163">
    <property type="entry name" value="DGC-Regulatory_Protein"/>
</dbReference>
<organism evidence="4 5">
    <name type="scientific">Zhongshania antarctica</name>
    <dbReference type="NCBI Taxonomy" id="641702"/>
    <lineage>
        <taxon>Bacteria</taxon>
        <taxon>Pseudomonadati</taxon>
        <taxon>Pseudomonadota</taxon>
        <taxon>Gammaproteobacteria</taxon>
        <taxon>Cellvibrionales</taxon>
        <taxon>Spongiibacteraceae</taxon>
        <taxon>Zhongshania</taxon>
    </lineage>
</organism>
<dbReference type="Gene3D" id="3.30.70.270">
    <property type="match status" value="1"/>
</dbReference>
<feature type="transmembrane region" description="Helical" evidence="2">
    <location>
        <begin position="90"/>
        <end position="109"/>
    </location>
</feature>
<keyword evidence="2" id="KW-0812">Transmembrane</keyword>
<feature type="transmembrane region" description="Helical" evidence="2">
    <location>
        <begin position="65"/>
        <end position="83"/>
    </location>
</feature>
<feature type="domain" description="GGDEF" evidence="3">
    <location>
        <begin position="245"/>
        <end position="379"/>
    </location>
</feature>
<dbReference type="PROSITE" id="PS50887">
    <property type="entry name" value="GGDEF"/>
    <property type="match status" value="1"/>
</dbReference>
<dbReference type="SMART" id="SM00267">
    <property type="entry name" value="GGDEF"/>
    <property type="match status" value="1"/>
</dbReference>
<comment type="cofactor">
    <cofactor evidence="1">
        <name>Mg(2+)</name>
        <dbReference type="ChEBI" id="CHEBI:18420"/>
    </cofactor>
</comment>
<evidence type="ECO:0000256" key="1">
    <source>
        <dbReference type="ARBA" id="ARBA00001946"/>
    </source>
</evidence>
<comment type="caution">
    <text evidence="4">The sequence shown here is derived from an EMBL/GenBank/DDBJ whole genome shotgun (WGS) entry which is preliminary data.</text>
</comment>
<evidence type="ECO:0000259" key="3">
    <source>
        <dbReference type="PROSITE" id="PS50887"/>
    </source>
</evidence>
<feature type="transmembrane region" description="Helical" evidence="2">
    <location>
        <begin position="32"/>
        <end position="53"/>
    </location>
</feature>
<evidence type="ECO:0000313" key="4">
    <source>
        <dbReference type="EMBL" id="MBB5186824.1"/>
    </source>
</evidence>
<dbReference type="SUPFAM" id="SSF55073">
    <property type="entry name" value="Nucleotide cyclase"/>
    <property type="match status" value="1"/>
</dbReference>
<feature type="transmembrane region" description="Helical" evidence="2">
    <location>
        <begin position="172"/>
        <end position="193"/>
    </location>
</feature>
<accession>A0A840R2P9</accession>
<protein>
    <submittedName>
        <fullName evidence="4">Diguanylate cyclase (GGDEF)-like protein</fullName>
    </submittedName>
</protein>
<dbReference type="RefSeq" id="WP_184461588.1">
    <property type="nucleotide sequence ID" value="NZ_JACHHW010000003.1"/>
</dbReference>
<dbReference type="PANTHER" id="PTHR46663">
    <property type="entry name" value="DIGUANYLATE CYCLASE DGCT-RELATED"/>
    <property type="match status" value="1"/>
</dbReference>
<keyword evidence="5" id="KW-1185">Reference proteome</keyword>
<dbReference type="CDD" id="cd01949">
    <property type="entry name" value="GGDEF"/>
    <property type="match status" value="1"/>
</dbReference>
<evidence type="ECO:0000313" key="5">
    <source>
        <dbReference type="Proteomes" id="UP000536640"/>
    </source>
</evidence>
<dbReference type="Pfam" id="PF00990">
    <property type="entry name" value="GGDEF"/>
    <property type="match status" value="1"/>
</dbReference>
<dbReference type="InterPro" id="IPR000160">
    <property type="entry name" value="GGDEF_dom"/>
</dbReference>
<keyword evidence="2" id="KW-0472">Membrane</keyword>
<dbReference type="InterPro" id="IPR043128">
    <property type="entry name" value="Rev_trsase/Diguanyl_cyclase"/>
</dbReference>
<dbReference type="AlphaFoldDB" id="A0A840R2P9"/>
<dbReference type="GO" id="GO:0003824">
    <property type="term" value="F:catalytic activity"/>
    <property type="evidence" value="ECO:0007669"/>
    <property type="project" value="UniProtKB-ARBA"/>
</dbReference>
<proteinExistence type="predicted"/>
<dbReference type="PANTHER" id="PTHR46663:SF2">
    <property type="entry name" value="GGDEF DOMAIN-CONTAINING PROTEIN"/>
    <property type="match status" value="1"/>
</dbReference>
<sequence>MEVLARLTKPIIQLWLPNAPEQSDYQKSSNRFVISVLLSTFTYTCALIVSSHLFLPLDPLGKALIIRFSSILGSGILLALFTIRFSGQRIAALNIFIATLSAGLALVSVQTGGVQSPVNPCVIAIPALATLSIGAVAGAIWSLIVVAAASLLFIAANYGYVFTNIISPQNMAVAEFSSLLTAASLTLFIIIYFEISSKKLHELFNAEHLQFVQLAHRDSLTGLANRRYFINEIEAVIAKARIDKSRFCILYFDLNNFKKINDNLGHHSGDQVLLEFALRLSKLNRSSDLIARLGGDEFCIILPGLTDAEAIKQKIHNYSQVLDAPLLLENTPYQISASIGYAAYPEHGTDYETLLQVADQKMYQVKRGQNTNMRSTLHRKA</sequence>
<name>A0A840R2P9_9GAMM</name>
<dbReference type="Proteomes" id="UP000536640">
    <property type="component" value="Unassembled WGS sequence"/>
</dbReference>
<feature type="transmembrane region" description="Helical" evidence="2">
    <location>
        <begin position="129"/>
        <end position="160"/>
    </location>
</feature>